<feature type="domain" description="Impact N-terminal" evidence="2">
    <location>
        <begin position="72"/>
        <end position="153"/>
    </location>
</feature>
<gene>
    <name evidence="3" type="ORF">CGI_10017376</name>
</gene>
<dbReference type="GO" id="GO:0006446">
    <property type="term" value="P:regulation of translational initiation"/>
    <property type="evidence" value="ECO:0007669"/>
    <property type="project" value="TreeGrafter"/>
</dbReference>
<accession>K1PQS0</accession>
<dbReference type="AlphaFoldDB" id="K1PQS0"/>
<dbReference type="SUPFAM" id="SSF54211">
    <property type="entry name" value="Ribosomal protein S5 domain 2-like"/>
    <property type="match status" value="1"/>
</dbReference>
<sequence>MREKRKQLYNIQQKYAERNIDTRIKGDKLVFTKSNSVYRDKLGPRPTADEVISGEEVKTVFSAGNSVEDNGNRFTGHATDATSYKQVRRSLVEVMRLEGVPSATHNVYAYRFEGQDGAIHEGSNDDGEHGAGRQLLRTLVDNDIKNALVVVSR</sequence>
<dbReference type="InterPro" id="IPR036956">
    <property type="entry name" value="Impact_N_sf"/>
</dbReference>
<dbReference type="Gene3D" id="3.30.230.30">
    <property type="entry name" value="Impact, N-terminal domain"/>
    <property type="match status" value="1"/>
</dbReference>
<dbReference type="GO" id="GO:0005737">
    <property type="term" value="C:cytoplasm"/>
    <property type="evidence" value="ECO:0007669"/>
    <property type="project" value="TreeGrafter"/>
</dbReference>
<comment type="similarity">
    <text evidence="1">Belongs to the IMPACT family.</text>
</comment>
<dbReference type="InterPro" id="IPR023582">
    <property type="entry name" value="Impact"/>
</dbReference>
<dbReference type="PANTHER" id="PTHR16301:SF25">
    <property type="entry name" value="PROTEIN IMPACT"/>
    <property type="match status" value="1"/>
</dbReference>
<dbReference type="InterPro" id="IPR001498">
    <property type="entry name" value="Impact_N"/>
</dbReference>
<evidence type="ECO:0000313" key="3">
    <source>
        <dbReference type="EMBL" id="EKC26597.1"/>
    </source>
</evidence>
<dbReference type="PANTHER" id="PTHR16301">
    <property type="entry name" value="IMPACT-RELATED"/>
    <property type="match status" value="1"/>
</dbReference>
<dbReference type="InterPro" id="IPR020568">
    <property type="entry name" value="Ribosomal_Su5_D2-typ_SF"/>
</dbReference>
<dbReference type="Pfam" id="PF01205">
    <property type="entry name" value="Impact_N"/>
    <property type="match status" value="1"/>
</dbReference>
<evidence type="ECO:0000259" key="2">
    <source>
        <dbReference type="Pfam" id="PF01205"/>
    </source>
</evidence>
<dbReference type="InParanoid" id="K1PQS0"/>
<reference evidence="3" key="1">
    <citation type="journal article" date="2012" name="Nature">
        <title>The oyster genome reveals stress adaptation and complexity of shell formation.</title>
        <authorList>
            <person name="Zhang G."/>
            <person name="Fang X."/>
            <person name="Guo X."/>
            <person name="Li L."/>
            <person name="Luo R."/>
            <person name="Xu F."/>
            <person name="Yang P."/>
            <person name="Zhang L."/>
            <person name="Wang X."/>
            <person name="Qi H."/>
            <person name="Xiong Z."/>
            <person name="Que H."/>
            <person name="Xie Y."/>
            <person name="Holland P.W."/>
            <person name="Paps J."/>
            <person name="Zhu Y."/>
            <person name="Wu F."/>
            <person name="Chen Y."/>
            <person name="Wang J."/>
            <person name="Peng C."/>
            <person name="Meng J."/>
            <person name="Yang L."/>
            <person name="Liu J."/>
            <person name="Wen B."/>
            <person name="Zhang N."/>
            <person name="Huang Z."/>
            <person name="Zhu Q."/>
            <person name="Feng Y."/>
            <person name="Mount A."/>
            <person name="Hedgecock D."/>
            <person name="Xu Z."/>
            <person name="Liu Y."/>
            <person name="Domazet-Loso T."/>
            <person name="Du Y."/>
            <person name="Sun X."/>
            <person name="Zhang S."/>
            <person name="Liu B."/>
            <person name="Cheng P."/>
            <person name="Jiang X."/>
            <person name="Li J."/>
            <person name="Fan D."/>
            <person name="Wang W."/>
            <person name="Fu W."/>
            <person name="Wang T."/>
            <person name="Wang B."/>
            <person name="Zhang J."/>
            <person name="Peng Z."/>
            <person name="Li Y."/>
            <person name="Li N."/>
            <person name="Wang J."/>
            <person name="Chen M."/>
            <person name="He Y."/>
            <person name="Tan F."/>
            <person name="Song X."/>
            <person name="Zheng Q."/>
            <person name="Huang R."/>
            <person name="Yang H."/>
            <person name="Du X."/>
            <person name="Chen L."/>
            <person name="Yang M."/>
            <person name="Gaffney P.M."/>
            <person name="Wang S."/>
            <person name="Luo L."/>
            <person name="She Z."/>
            <person name="Ming Y."/>
            <person name="Huang W."/>
            <person name="Zhang S."/>
            <person name="Huang B."/>
            <person name="Zhang Y."/>
            <person name="Qu T."/>
            <person name="Ni P."/>
            <person name="Miao G."/>
            <person name="Wang J."/>
            <person name="Wang Q."/>
            <person name="Steinberg C.E."/>
            <person name="Wang H."/>
            <person name="Li N."/>
            <person name="Qian L."/>
            <person name="Zhang G."/>
            <person name="Li Y."/>
            <person name="Yang H."/>
            <person name="Liu X."/>
            <person name="Wang J."/>
            <person name="Yin Y."/>
            <person name="Wang J."/>
        </authorList>
    </citation>
    <scope>NUCLEOTIDE SEQUENCE [LARGE SCALE GENOMIC DNA]</scope>
    <source>
        <strain evidence="3">05x7-T-G4-1.051#20</strain>
    </source>
</reference>
<name>K1PQS0_MAGGI</name>
<dbReference type="GO" id="GO:0140469">
    <property type="term" value="P:GCN2-mediated signaling"/>
    <property type="evidence" value="ECO:0007669"/>
    <property type="project" value="TreeGrafter"/>
</dbReference>
<protein>
    <submittedName>
        <fullName evidence="3">IMPACT-like protein</fullName>
    </submittedName>
</protein>
<organism evidence="3">
    <name type="scientific">Magallana gigas</name>
    <name type="common">Pacific oyster</name>
    <name type="synonym">Crassostrea gigas</name>
    <dbReference type="NCBI Taxonomy" id="29159"/>
    <lineage>
        <taxon>Eukaryota</taxon>
        <taxon>Metazoa</taxon>
        <taxon>Spiralia</taxon>
        <taxon>Lophotrochozoa</taxon>
        <taxon>Mollusca</taxon>
        <taxon>Bivalvia</taxon>
        <taxon>Autobranchia</taxon>
        <taxon>Pteriomorphia</taxon>
        <taxon>Ostreida</taxon>
        <taxon>Ostreoidea</taxon>
        <taxon>Ostreidae</taxon>
        <taxon>Magallana</taxon>
    </lineage>
</organism>
<evidence type="ECO:0000256" key="1">
    <source>
        <dbReference type="ARBA" id="ARBA00007665"/>
    </source>
</evidence>
<dbReference type="EMBL" id="JH817312">
    <property type="protein sequence ID" value="EKC26597.1"/>
    <property type="molecule type" value="Genomic_DNA"/>
</dbReference>
<dbReference type="HOGENOM" id="CLU_099185_0_0_1"/>
<proteinExistence type="inferred from homology"/>